<keyword evidence="1" id="KW-0812">Transmembrane</keyword>
<evidence type="ECO:0000256" key="1">
    <source>
        <dbReference type="SAM" id="Phobius"/>
    </source>
</evidence>
<gene>
    <name evidence="2" type="ORF">GCM10023230_18920</name>
</gene>
<keyword evidence="3" id="KW-1185">Reference proteome</keyword>
<comment type="caution">
    <text evidence="2">The sequence shown here is derived from an EMBL/GenBank/DDBJ whole genome shotgun (WGS) entry which is preliminary data.</text>
</comment>
<name>A0ABP8ZYE5_9FLAO</name>
<evidence type="ECO:0000313" key="2">
    <source>
        <dbReference type="EMBL" id="GAA4769207.1"/>
    </source>
</evidence>
<keyword evidence="1" id="KW-0472">Membrane</keyword>
<proteinExistence type="predicted"/>
<feature type="transmembrane region" description="Helical" evidence="1">
    <location>
        <begin position="96"/>
        <end position="117"/>
    </location>
</feature>
<keyword evidence="1" id="KW-1133">Transmembrane helix</keyword>
<evidence type="ECO:0000313" key="3">
    <source>
        <dbReference type="Proteomes" id="UP001500141"/>
    </source>
</evidence>
<feature type="transmembrane region" description="Helical" evidence="1">
    <location>
        <begin position="12"/>
        <end position="29"/>
    </location>
</feature>
<sequence>MKFLKNPKQLILIDILGASVTTVLLFIVVKNFNQFFGVDIYEINTLAIIALSICCFGVVCWFTNKKFSKPLLYTLAIFNLLYCLITIIILNSSTNLTIYGVLYFTIEVVIIISLAFLR</sequence>
<organism evidence="2 3">
    <name type="scientific">Flavobacterium hankyongi</name>
    <dbReference type="NCBI Taxonomy" id="1176532"/>
    <lineage>
        <taxon>Bacteria</taxon>
        <taxon>Pseudomonadati</taxon>
        <taxon>Bacteroidota</taxon>
        <taxon>Flavobacteriia</taxon>
        <taxon>Flavobacteriales</taxon>
        <taxon>Flavobacteriaceae</taxon>
        <taxon>Flavobacterium</taxon>
    </lineage>
</organism>
<reference evidence="3" key="1">
    <citation type="journal article" date="2019" name="Int. J. Syst. Evol. Microbiol.">
        <title>The Global Catalogue of Microorganisms (GCM) 10K type strain sequencing project: providing services to taxonomists for standard genome sequencing and annotation.</title>
        <authorList>
            <consortium name="The Broad Institute Genomics Platform"/>
            <consortium name="The Broad Institute Genome Sequencing Center for Infectious Disease"/>
            <person name="Wu L."/>
            <person name="Ma J."/>
        </authorList>
    </citation>
    <scope>NUCLEOTIDE SEQUENCE [LARGE SCALE GENOMIC DNA]</scope>
    <source>
        <strain evidence="3">JCM 18198</strain>
    </source>
</reference>
<accession>A0ABP8ZYE5</accession>
<dbReference type="Proteomes" id="UP001500141">
    <property type="component" value="Unassembled WGS sequence"/>
</dbReference>
<protein>
    <recommendedName>
        <fullName evidence="4">Transporter</fullName>
    </recommendedName>
</protein>
<feature type="transmembrane region" description="Helical" evidence="1">
    <location>
        <begin position="70"/>
        <end position="90"/>
    </location>
</feature>
<feature type="transmembrane region" description="Helical" evidence="1">
    <location>
        <begin position="41"/>
        <end position="63"/>
    </location>
</feature>
<dbReference type="EMBL" id="BAABIP010000017">
    <property type="protein sequence ID" value="GAA4769207.1"/>
    <property type="molecule type" value="Genomic_DNA"/>
</dbReference>
<evidence type="ECO:0008006" key="4">
    <source>
        <dbReference type="Google" id="ProtNLM"/>
    </source>
</evidence>